<dbReference type="EMBL" id="NCKU01002294">
    <property type="protein sequence ID" value="RWS09913.1"/>
    <property type="molecule type" value="Genomic_DNA"/>
</dbReference>
<comment type="subcellular location">
    <subcellularLocation>
        <location evidence="1">Membrane</location>
        <topology evidence="1">Multi-pass membrane protein</topology>
    </subcellularLocation>
</comment>
<evidence type="ECO:0000256" key="5">
    <source>
        <dbReference type="ARBA" id="ARBA00023136"/>
    </source>
</evidence>
<keyword evidence="9" id="KW-1185">Reference proteome</keyword>
<evidence type="ECO:0000256" key="6">
    <source>
        <dbReference type="SAM" id="SignalP"/>
    </source>
</evidence>
<evidence type="ECO:0000313" key="9">
    <source>
        <dbReference type="Proteomes" id="UP000285301"/>
    </source>
</evidence>
<evidence type="ECO:0000313" key="7">
    <source>
        <dbReference type="EMBL" id="RWS09913.1"/>
    </source>
</evidence>
<evidence type="ECO:0000256" key="4">
    <source>
        <dbReference type="ARBA" id="ARBA00022989"/>
    </source>
</evidence>
<comment type="caution">
    <text evidence="7">The sequence shown here is derived from an EMBL/GenBank/DDBJ whole genome shotgun (WGS) entry which is preliminary data.</text>
</comment>
<dbReference type="GO" id="GO:2000303">
    <property type="term" value="P:regulation of ceramide biosynthetic process"/>
    <property type="evidence" value="ECO:0007669"/>
    <property type="project" value="UniProtKB-ARBA"/>
</dbReference>
<keyword evidence="5" id="KW-0472">Membrane</keyword>
<feature type="signal peptide" evidence="6">
    <location>
        <begin position="1"/>
        <end position="18"/>
    </location>
</feature>
<accession>A0A3S3PCX9</accession>
<keyword evidence="4" id="KW-1133">Transmembrane helix</keyword>
<name>A0A3S3PCX9_9ACAR</name>
<proteinExistence type="inferred from homology"/>
<comment type="similarity">
    <text evidence="2">Belongs to the ORM family.</text>
</comment>
<gene>
    <name evidence="7" type="ORF">B4U79_02527</name>
    <name evidence="8" type="ORF">B4U79_04029</name>
</gene>
<dbReference type="EMBL" id="NCKU01002290">
    <property type="protein sequence ID" value="RWS09920.1"/>
    <property type="molecule type" value="Genomic_DNA"/>
</dbReference>
<protein>
    <submittedName>
        <fullName evidence="7">ORM1-like protein 3</fullName>
    </submittedName>
</protein>
<keyword evidence="3" id="KW-0812">Transmembrane</keyword>
<feature type="non-terminal residue" evidence="7">
    <location>
        <position position="1"/>
    </location>
</feature>
<feature type="chain" id="PRO_5036344735" evidence="6">
    <location>
        <begin position="19"/>
        <end position="102"/>
    </location>
</feature>
<dbReference type="PANTHER" id="PTHR12665">
    <property type="entry name" value="ORMDL PROTEINS"/>
    <property type="match status" value="1"/>
</dbReference>
<keyword evidence="6" id="KW-0732">Signal</keyword>
<evidence type="ECO:0000256" key="2">
    <source>
        <dbReference type="ARBA" id="ARBA00007649"/>
    </source>
</evidence>
<dbReference type="STRING" id="1965070.A0A3S3PCX9"/>
<evidence type="ECO:0000256" key="1">
    <source>
        <dbReference type="ARBA" id="ARBA00004141"/>
    </source>
</evidence>
<reference evidence="7 9" key="1">
    <citation type="journal article" date="2018" name="Gigascience">
        <title>Genomes of trombidid mites reveal novel predicted allergens and laterally-transferred genes associated with secondary metabolism.</title>
        <authorList>
            <person name="Dong X."/>
            <person name="Chaisiri K."/>
            <person name="Xia D."/>
            <person name="Armstrong S.D."/>
            <person name="Fang Y."/>
            <person name="Donnelly M.J."/>
            <person name="Kadowaki T."/>
            <person name="McGarry J.W."/>
            <person name="Darby A.C."/>
            <person name="Makepeace B.L."/>
        </authorList>
    </citation>
    <scope>NUCLEOTIDE SEQUENCE [LARGE SCALE GENOMIC DNA]</scope>
    <source>
        <strain evidence="7">UoL-WK</strain>
    </source>
</reference>
<dbReference type="InterPro" id="IPR007203">
    <property type="entry name" value="ORMDL"/>
</dbReference>
<evidence type="ECO:0000256" key="3">
    <source>
        <dbReference type="ARBA" id="ARBA00022692"/>
    </source>
</evidence>
<dbReference type="AlphaFoldDB" id="A0A3S3PCX9"/>
<evidence type="ECO:0000313" key="8">
    <source>
        <dbReference type="EMBL" id="RWS09920.1"/>
    </source>
</evidence>
<reference evidence="7" key="2">
    <citation type="submission" date="2018-11" db="EMBL/GenBank/DDBJ databases">
        <title>Trombidioid mite genomics.</title>
        <authorList>
            <person name="Dong X."/>
        </authorList>
    </citation>
    <scope>NUCLEOTIDE SEQUENCE</scope>
    <source>
        <strain evidence="7">UoL-WK</strain>
    </source>
</reference>
<dbReference type="OrthoDB" id="1932233at2759"/>
<dbReference type="Proteomes" id="UP000285301">
    <property type="component" value="Unassembled WGS sequence"/>
</dbReference>
<dbReference type="GO" id="GO:0005789">
    <property type="term" value="C:endoplasmic reticulum membrane"/>
    <property type="evidence" value="ECO:0007669"/>
    <property type="project" value="InterPro"/>
</dbReference>
<dbReference type="Pfam" id="PF04061">
    <property type="entry name" value="ORMDL"/>
    <property type="match status" value="1"/>
</dbReference>
<sequence length="102" mass="11930">LSIFNDQLLLLCFHRLLGTPWETGDQGSVSDLTHWEQIDDGAQFTATRKFLTVFPIILFFLTSFYTKYDSFHFVINFTALLLVLLPKLPQFHKVRIFGINQY</sequence>
<organism evidence="7 9">
    <name type="scientific">Dinothrombium tinctorium</name>
    <dbReference type="NCBI Taxonomy" id="1965070"/>
    <lineage>
        <taxon>Eukaryota</taxon>
        <taxon>Metazoa</taxon>
        <taxon>Ecdysozoa</taxon>
        <taxon>Arthropoda</taxon>
        <taxon>Chelicerata</taxon>
        <taxon>Arachnida</taxon>
        <taxon>Acari</taxon>
        <taxon>Acariformes</taxon>
        <taxon>Trombidiformes</taxon>
        <taxon>Prostigmata</taxon>
        <taxon>Anystina</taxon>
        <taxon>Parasitengona</taxon>
        <taxon>Trombidioidea</taxon>
        <taxon>Trombidiidae</taxon>
        <taxon>Dinothrombium</taxon>
    </lineage>
</organism>